<dbReference type="AlphaFoldDB" id="A0A1S3J8S3"/>
<dbReference type="GO" id="GO:0010185">
    <property type="term" value="P:regulation of cellular defense response"/>
    <property type="evidence" value="ECO:0007669"/>
    <property type="project" value="UniProtKB-ARBA"/>
</dbReference>
<dbReference type="InterPro" id="IPR008979">
    <property type="entry name" value="Galactose-bd-like_sf"/>
</dbReference>
<dbReference type="SUPFAM" id="SSF49265">
    <property type="entry name" value="Fibronectin type III"/>
    <property type="match status" value="1"/>
</dbReference>
<proteinExistence type="inferred from homology"/>
<dbReference type="InterPro" id="IPR051941">
    <property type="entry name" value="BG_Antigen-Binding_Lectin"/>
</dbReference>
<feature type="domain" description="Fibronectin type-III" evidence="8">
    <location>
        <begin position="209"/>
        <end position="305"/>
    </location>
</feature>
<dbReference type="PROSITE" id="PS50853">
    <property type="entry name" value="FN3"/>
    <property type="match status" value="1"/>
</dbReference>
<name>A0A1S3J8S3_LINAN</name>
<evidence type="ECO:0000256" key="5">
    <source>
        <dbReference type="ARBA" id="ARBA00022734"/>
    </source>
</evidence>
<dbReference type="InterPro" id="IPR003961">
    <property type="entry name" value="FN3_dom"/>
</dbReference>
<dbReference type="KEGG" id="lak:106170821"/>
<dbReference type="Pfam" id="PF22633">
    <property type="entry name" value="F5_F8_type_C_2"/>
    <property type="match status" value="1"/>
</dbReference>
<dbReference type="GO" id="GO:0001868">
    <property type="term" value="P:regulation of complement activation, lectin pathway"/>
    <property type="evidence" value="ECO:0007669"/>
    <property type="project" value="UniProtKB-ARBA"/>
</dbReference>
<dbReference type="Gene3D" id="2.60.120.260">
    <property type="entry name" value="Galactose-binding domain-like"/>
    <property type="match status" value="1"/>
</dbReference>
<accession>A0A1S3J8S3</accession>
<reference evidence="10" key="1">
    <citation type="submission" date="2025-08" db="UniProtKB">
        <authorList>
            <consortium name="RefSeq"/>
        </authorList>
    </citation>
    <scope>IDENTIFICATION</scope>
    <source>
        <tissue evidence="10">Gonads</tissue>
    </source>
</reference>
<evidence type="ECO:0000256" key="4">
    <source>
        <dbReference type="ARBA" id="ARBA00022723"/>
    </source>
</evidence>
<dbReference type="GO" id="GO:0042806">
    <property type="term" value="F:fucose binding"/>
    <property type="evidence" value="ECO:0007669"/>
    <property type="project" value="UniProtKB-ARBA"/>
</dbReference>
<dbReference type="Gene3D" id="2.60.40.10">
    <property type="entry name" value="Immunoglobulins"/>
    <property type="match status" value="1"/>
</dbReference>
<dbReference type="InterPro" id="IPR036116">
    <property type="entry name" value="FN3_sf"/>
</dbReference>
<comment type="subunit">
    <text evidence="3">Homotrimer.</text>
</comment>
<keyword evidence="5" id="KW-0430">Lectin</keyword>
<comment type="function">
    <text evidence="1">Acts as a defensive agent. Recognizes blood group fucosylated oligosaccharides including A, B, H and Lewis B-type antigens. Does not recognize Lewis A antigen and has low affinity for monovalent haptens.</text>
</comment>
<evidence type="ECO:0000256" key="2">
    <source>
        <dbReference type="ARBA" id="ARBA00010147"/>
    </source>
</evidence>
<dbReference type="SUPFAM" id="SSF49785">
    <property type="entry name" value="Galactose-binding domain-like"/>
    <property type="match status" value="1"/>
</dbReference>
<dbReference type="InterPro" id="IPR006585">
    <property type="entry name" value="FTP1"/>
</dbReference>
<dbReference type="GeneID" id="106170821"/>
<protein>
    <submittedName>
        <fullName evidence="10">Uncharacterized protein LOC106170821 isoform X1</fullName>
    </submittedName>
</protein>
<gene>
    <name evidence="10" type="primary">LOC106170821</name>
</gene>
<evidence type="ECO:0000256" key="7">
    <source>
        <dbReference type="ARBA" id="ARBA00023157"/>
    </source>
</evidence>
<evidence type="ECO:0000256" key="1">
    <source>
        <dbReference type="ARBA" id="ARBA00002219"/>
    </source>
</evidence>
<keyword evidence="6" id="KW-0106">Calcium</keyword>
<dbReference type="InterPro" id="IPR013783">
    <property type="entry name" value="Ig-like_fold"/>
</dbReference>
<dbReference type="CDD" id="cd00063">
    <property type="entry name" value="FN3"/>
    <property type="match status" value="1"/>
</dbReference>
<dbReference type="OrthoDB" id="6102375at2759"/>
<dbReference type="Pfam" id="PF00041">
    <property type="entry name" value="fn3"/>
    <property type="match status" value="1"/>
</dbReference>
<dbReference type="InParanoid" id="A0A1S3J8S3"/>
<dbReference type="RefSeq" id="XP_013406269.1">
    <property type="nucleotide sequence ID" value="XM_013550815.1"/>
</dbReference>
<evidence type="ECO:0000256" key="6">
    <source>
        <dbReference type="ARBA" id="ARBA00022837"/>
    </source>
</evidence>
<evidence type="ECO:0000313" key="10">
    <source>
        <dbReference type="RefSeq" id="XP_013406269.1"/>
    </source>
</evidence>
<dbReference type="PANTHER" id="PTHR45713:SF6">
    <property type="entry name" value="F5_8 TYPE C DOMAIN-CONTAINING PROTEIN"/>
    <property type="match status" value="1"/>
</dbReference>
<dbReference type="SMART" id="SM00607">
    <property type="entry name" value="FTP"/>
    <property type="match status" value="1"/>
</dbReference>
<dbReference type="PANTHER" id="PTHR45713">
    <property type="entry name" value="FTP DOMAIN-CONTAINING PROTEIN"/>
    <property type="match status" value="1"/>
</dbReference>
<evidence type="ECO:0000256" key="3">
    <source>
        <dbReference type="ARBA" id="ARBA00011233"/>
    </source>
</evidence>
<evidence type="ECO:0000259" key="8">
    <source>
        <dbReference type="PROSITE" id="PS50853"/>
    </source>
</evidence>
<sequence length="310" mass="33936">MIVRGFTYPYNVAMGKTAEQISEVAGAVASRAIDGNVTAYFSAGSCTHTDVTSYPWWRVDLGQEYVIYSVTLFNRGDGGDSGKYLKNVKVEIRNSTYSNNKYLCATHVPQVPRGGSIELSCQVPYIGQDVIVQLQHMAPLILCEVTVKGFKYEECTNEKLGPECKNRCNCRDTNEQCHPVYGVCTSGCAEGWQGHNGTCQVDTSSFPYLTTAPDVTSRTGDSLTISWQKWSPLTGSGVGSVHSYVIRVWRGGNLLRRVTVSPEDHTASVDNLSKYTEYNITVTITNVAGYYGFSSPVTTARTCGGKMNTI</sequence>
<dbReference type="Proteomes" id="UP000085678">
    <property type="component" value="Unplaced"/>
</dbReference>
<keyword evidence="4" id="KW-0479">Metal-binding</keyword>
<organism evidence="9 10">
    <name type="scientific">Lingula anatina</name>
    <name type="common">Brachiopod</name>
    <name type="synonym">Lingula unguis</name>
    <dbReference type="NCBI Taxonomy" id="7574"/>
    <lineage>
        <taxon>Eukaryota</taxon>
        <taxon>Metazoa</taxon>
        <taxon>Spiralia</taxon>
        <taxon>Lophotrochozoa</taxon>
        <taxon>Brachiopoda</taxon>
        <taxon>Linguliformea</taxon>
        <taxon>Lingulata</taxon>
        <taxon>Lingulida</taxon>
        <taxon>Linguloidea</taxon>
        <taxon>Lingulidae</taxon>
        <taxon>Lingula</taxon>
    </lineage>
</organism>
<dbReference type="GO" id="GO:0046872">
    <property type="term" value="F:metal ion binding"/>
    <property type="evidence" value="ECO:0007669"/>
    <property type="project" value="UniProtKB-KW"/>
</dbReference>
<evidence type="ECO:0000313" key="9">
    <source>
        <dbReference type="Proteomes" id="UP000085678"/>
    </source>
</evidence>
<keyword evidence="7" id="KW-1015">Disulfide bond</keyword>
<comment type="similarity">
    <text evidence="2">Belongs to the fucolectin family.</text>
</comment>
<keyword evidence="9" id="KW-1185">Reference proteome</keyword>